<proteinExistence type="predicted"/>
<comment type="caution">
    <text evidence="1">The sequence shown here is derived from an EMBL/GenBank/DDBJ whole genome shotgun (WGS) entry which is preliminary data.</text>
</comment>
<evidence type="ECO:0000313" key="1">
    <source>
        <dbReference type="EMBL" id="EEA90894.1"/>
    </source>
</evidence>
<reference evidence="1 2" key="1">
    <citation type="submission" date="2008-10" db="EMBL/GenBank/DDBJ databases">
        <title>Draft genome sequence of Collinsella stercoris (DSM 13279).</title>
        <authorList>
            <person name="Sudarsanam P."/>
            <person name="Ley R."/>
            <person name="Guruge J."/>
            <person name="Turnbaugh P.J."/>
            <person name="Mahowald M."/>
            <person name="Liep D."/>
            <person name="Gordon J."/>
        </authorList>
    </citation>
    <scope>NUCLEOTIDE SEQUENCE [LARGE SCALE GENOMIC DNA]</scope>
    <source>
        <strain evidence="1 2">DSM 13279</strain>
    </source>
</reference>
<evidence type="ECO:0000313" key="2">
    <source>
        <dbReference type="Proteomes" id="UP000003560"/>
    </source>
</evidence>
<dbReference type="Proteomes" id="UP000003560">
    <property type="component" value="Unassembled WGS sequence"/>
</dbReference>
<reference evidence="1 2" key="2">
    <citation type="submission" date="2008-10" db="EMBL/GenBank/DDBJ databases">
        <authorList>
            <person name="Fulton L."/>
            <person name="Clifton S."/>
            <person name="Fulton B."/>
            <person name="Xu J."/>
            <person name="Minx P."/>
            <person name="Pepin K.H."/>
            <person name="Johnson M."/>
            <person name="Thiruvilangam P."/>
            <person name="Bhonagiri V."/>
            <person name="Nash W.E."/>
            <person name="Mardis E.R."/>
            <person name="Wilson R.K."/>
        </authorList>
    </citation>
    <scope>NUCLEOTIDE SEQUENCE [LARGE SCALE GENOMIC DNA]</scope>
    <source>
        <strain evidence="1 2">DSM 13279</strain>
    </source>
</reference>
<name>B6GA39_9ACTN</name>
<dbReference type="HOGENOM" id="CLU_3308002_0_0_11"/>
<keyword evidence="2" id="KW-1185">Reference proteome</keyword>
<dbReference type="STRING" id="445975.COLSTE_00932"/>
<gene>
    <name evidence="1" type="ORF">COLSTE_00932</name>
</gene>
<sequence>MSNEYVRVKPLMRWCVGGFVVSVPPIGFCAVIDREVADT</sequence>
<dbReference type="AlphaFoldDB" id="B6GA39"/>
<protein>
    <submittedName>
        <fullName evidence="1">Uncharacterized protein</fullName>
    </submittedName>
</protein>
<organism evidence="1 2">
    <name type="scientific">Collinsella stercoris DSM 13279</name>
    <dbReference type="NCBI Taxonomy" id="445975"/>
    <lineage>
        <taxon>Bacteria</taxon>
        <taxon>Bacillati</taxon>
        <taxon>Actinomycetota</taxon>
        <taxon>Coriobacteriia</taxon>
        <taxon>Coriobacteriales</taxon>
        <taxon>Coriobacteriaceae</taxon>
        <taxon>Collinsella</taxon>
    </lineage>
</organism>
<dbReference type="EMBL" id="ABXJ01000055">
    <property type="protein sequence ID" value="EEA90894.1"/>
    <property type="molecule type" value="Genomic_DNA"/>
</dbReference>
<accession>B6GA39</accession>